<protein>
    <submittedName>
        <fullName evidence="3">Porin</fullName>
    </submittedName>
</protein>
<reference evidence="3 4" key="1">
    <citation type="submission" date="2024-09" db="EMBL/GenBank/DDBJ databases">
        <authorList>
            <person name="Sun Q."/>
            <person name="Mori K."/>
        </authorList>
    </citation>
    <scope>NUCLEOTIDE SEQUENCE [LARGE SCALE GENOMIC DNA]</scope>
    <source>
        <strain evidence="3 4">KCTC 23076</strain>
    </source>
</reference>
<name>A0ABV6RQ03_9GAMM</name>
<sequence length="435" mass="46505">MRSSMLAAAIALAVGSSVSFSAFAQSGISAEEIAALKAQIAALQAQVAELETRTEAQSDINIGTQEALDKMAAENPKVETKGGIKVTSPDKNFEVQIGGRIHFDTYAFDNDLVDPTGTTEFRRARLTFAGKAYGWAYKLENDFAAGGGLEGFRDVFIATEAFGGKVTIGQFKPFRAMEELTSSNEITMLERPFITASGLFAGRQFRQGVGYHRGNDNYTFGVAAFNTRDAAGPRNEGVGASARLTYAPINTPESTLHFGISASTENANQGSPDVRAAVAYAGRRGPSQTIATTTGGSGDSVDHVGLEAAGAFGPLYFQSEYAMATFGAPLDGDQDIRTFYVMGSWMLTGEHKPYKAAAGVFGSPKVGENGAWELTARYDTIENEDVAGLEVASTTLGVNYYVNPNVRFMFNYIRGDNDFTGDNTSQYALRAQLAF</sequence>
<feature type="coiled-coil region" evidence="1">
    <location>
        <begin position="33"/>
        <end position="60"/>
    </location>
</feature>
<keyword evidence="2" id="KW-0732">Signal</keyword>
<dbReference type="Proteomes" id="UP001589896">
    <property type="component" value="Unassembled WGS sequence"/>
</dbReference>
<keyword evidence="1" id="KW-0175">Coiled coil</keyword>
<dbReference type="SUPFAM" id="SSF56935">
    <property type="entry name" value="Porins"/>
    <property type="match status" value="1"/>
</dbReference>
<accession>A0ABV6RQ03</accession>
<keyword evidence="4" id="KW-1185">Reference proteome</keyword>
<feature type="chain" id="PRO_5046948771" evidence="2">
    <location>
        <begin position="25"/>
        <end position="435"/>
    </location>
</feature>
<dbReference type="InterPro" id="IPR010870">
    <property type="entry name" value="Porin_O/P"/>
</dbReference>
<comment type="caution">
    <text evidence="3">The sequence shown here is derived from an EMBL/GenBank/DDBJ whole genome shotgun (WGS) entry which is preliminary data.</text>
</comment>
<evidence type="ECO:0000256" key="2">
    <source>
        <dbReference type="SAM" id="SignalP"/>
    </source>
</evidence>
<dbReference type="InterPro" id="IPR023614">
    <property type="entry name" value="Porin_dom_sf"/>
</dbReference>
<evidence type="ECO:0000313" key="3">
    <source>
        <dbReference type="EMBL" id="MFC0679056.1"/>
    </source>
</evidence>
<evidence type="ECO:0000313" key="4">
    <source>
        <dbReference type="Proteomes" id="UP001589896"/>
    </source>
</evidence>
<dbReference type="EMBL" id="JBHLTG010000003">
    <property type="protein sequence ID" value="MFC0679056.1"/>
    <property type="molecule type" value="Genomic_DNA"/>
</dbReference>
<organism evidence="3 4">
    <name type="scientific">Lysobacter korlensis</name>
    <dbReference type="NCBI Taxonomy" id="553636"/>
    <lineage>
        <taxon>Bacteria</taxon>
        <taxon>Pseudomonadati</taxon>
        <taxon>Pseudomonadota</taxon>
        <taxon>Gammaproteobacteria</taxon>
        <taxon>Lysobacterales</taxon>
        <taxon>Lysobacteraceae</taxon>
        <taxon>Lysobacter</taxon>
    </lineage>
</organism>
<gene>
    <name evidence="3" type="ORF">ACFFGH_14525</name>
</gene>
<dbReference type="Pfam" id="PF07396">
    <property type="entry name" value="Porin_O_P"/>
    <property type="match status" value="1"/>
</dbReference>
<dbReference type="Gene3D" id="2.40.160.10">
    <property type="entry name" value="Porin"/>
    <property type="match status" value="1"/>
</dbReference>
<proteinExistence type="predicted"/>
<evidence type="ECO:0000256" key="1">
    <source>
        <dbReference type="SAM" id="Coils"/>
    </source>
</evidence>
<feature type="signal peptide" evidence="2">
    <location>
        <begin position="1"/>
        <end position="24"/>
    </location>
</feature>
<dbReference type="RefSeq" id="WP_386669427.1">
    <property type="nucleotide sequence ID" value="NZ_JBHLTG010000003.1"/>
</dbReference>